<evidence type="ECO:0000313" key="3">
    <source>
        <dbReference type="Proteomes" id="UP000009168"/>
    </source>
</evidence>
<sequence>MLSAKVKGCDKKIVKRTVQSGFCIAGDWIIEFDEQKYHSTCLENRMISFKEFHKQLQIMEVNLQRKKPIEKNLNIFLDILGNSDNEQHRNLYQIFVRYQSILQQYSLIFKQIKFLMQNPVSEPIITKDLSDLRQNFNNQIKLVMEKQLAGVEFFFYSITSNNYQSEVQEKTKMGYSNKLMMLLARSVENFEHIYLKERSCEIFDQESMLDIFSCQILEQSQTKCSLTTLDNIKLTFDVKICIFCHDSNDTFAQKYSLLKGFFKDSVICVYYPKVEQHHLDLLYKVRKEQKKNSLNNWESSSSIQDEDSYSQNEIISKFYSSDNQKLEEEDQLEKMKKTILQKQRRNLGNGVGKDGSDQICDKLSNFNLK</sequence>
<proteinExistence type="predicted"/>
<dbReference type="HOGENOM" id="CLU_751219_0_0_1"/>
<feature type="region of interest" description="Disordered" evidence="1">
    <location>
        <begin position="343"/>
        <end position="369"/>
    </location>
</feature>
<keyword evidence="3" id="KW-1185">Reference proteome</keyword>
<dbReference type="RefSeq" id="XP_001010662.1">
    <property type="nucleotide sequence ID" value="XM_001010662.1"/>
</dbReference>
<organism evidence="2 3">
    <name type="scientific">Tetrahymena thermophila (strain SB210)</name>
    <dbReference type="NCBI Taxonomy" id="312017"/>
    <lineage>
        <taxon>Eukaryota</taxon>
        <taxon>Sar</taxon>
        <taxon>Alveolata</taxon>
        <taxon>Ciliophora</taxon>
        <taxon>Intramacronucleata</taxon>
        <taxon>Oligohymenophorea</taxon>
        <taxon>Hymenostomatida</taxon>
        <taxon>Tetrahymenina</taxon>
        <taxon>Tetrahymenidae</taxon>
        <taxon>Tetrahymena</taxon>
    </lineage>
</organism>
<dbReference type="GeneID" id="7843530"/>
<dbReference type="AlphaFoldDB" id="Q22ZA4"/>
<gene>
    <name evidence="2" type="ORF">TTHERM_00112670</name>
</gene>
<dbReference type="Proteomes" id="UP000009168">
    <property type="component" value="Unassembled WGS sequence"/>
</dbReference>
<dbReference type="KEGG" id="tet:TTHERM_00112670"/>
<name>Q22ZA4_TETTS</name>
<evidence type="ECO:0000313" key="2">
    <source>
        <dbReference type="EMBL" id="EAR90417.1"/>
    </source>
</evidence>
<reference evidence="3" key="1">
    <citation type="journal article" date="2006" name="PLoS Biol.">
        <title>Macronuclear genome sequence of the ciliate Tetrahymena thermophila, a model eukaryote.</title>
        <authorList>
            <person name="Eisen J.A."/>
            <person name="Coyne R.S."/>
            <person name="Wu M."/>
            <person name="Wu D."/>
            <person name="Thiagarajan M."/>
            <person name="Wortman J.R."/>
            <person name="Badger J.H."/>
            <person name="Ren Q."/>
            <person name="Amedeo P."/>
            <person name="Jones K.M."/>
            <person name="Tallon L.J."/>
            <person name="Delcher A.L."/>
            <person name="Salzberg S.L."/>
            <person name="Silva J.C."/>
            <person name="Haas B.J."/>
            <person name="Majoros W.H."/>
            <person name="Farzad M."/>
            <person name="Carlton J.M."/>
            <person name="Smith R.K. Jr."/>
            <person name="Garg J."/>
            <person name="Pearlman R.E."/>
            <person name="Karrer K.M."/>
            <person name="Sun L."/>
            <person name="Manning G."/>
            <person name="Elde N.C."/>
            <person name="Turkewitz A.P."/>
            <person name="Asai D.J."/>
            <person name="Wilkes D.E."/>
            <person name="Wang Y."/>
            <person name="Cai H."/>
            <person name="Collins K."/>
            <person name="Stewart B.A."/>
            <person name="Lee S.R."/>
            <person name="Wilamowska K."/>
            <person name="Weinberg Z."/>
            <person name="Ruzzo W.L."/>
            <person name="Wloga D."/>
            <person name="Gaertig J."/>
            <person name="Frankel J."/>
            <person name="Tsao C.-C."/>
            <person name="Gorovsky M.A."/>
            <person name="Keeling P.J."/>
            <person name="Waller R.F."/>
            <person name="Patron N.J."/>
            <person name="Cherry J.M."/>
            <person name="Stover N.A."/>
            <person name="Krieger C.J."/>
            <person name="del Toro C."/>
            <person name="Ryder H.F."/>
            <person name="Williamson S.C."/>
            <person name="Barbeau R.A."/>
            <person name="Hamilton E.P."/>
            <person name="Orias E."/>
        </authorList>
    </citation>
    <scope>NUCLEOTIDE SEQUENCE [LARGE SCALE GENOMIC DNA]</scope>
    <source>
        <strain evidence="3">SB210</strain>
    </source>
</reference>
<accession>Q22ZA4</accession>
<dbReference type="InParanoid" id="Q22ZA4"/>
<dbReference type="EMBL" id="GG662798">
    <property type="protein sequence ID" value="EAR90417.1"/>
    <property type="molecule type" value="Genomic_DNA"/>
</dbReference>
<protein>
    <submittedName>
        <fullName evidence="2">Uncharacterized protein</fullName>
    </submittedName>
</protein>
<evidence type="ECO:0000256" key="1">
    <source>
        <dbReference type="SAM" id="MobiDB-lite"/>
    </source>
</evidence>